<dbReference type="OrthoDB" id="464342at2"/>
<feature type="repeat" description="WD" evidence="3">
    <location>
        <begin position="1180"/>
        <end position="1214"/>
    </location>
</feature>
<dbReference type="PANTHER" id="PTHR44129">
    <property type="entry name" value="WD REPEAT-CONTAINING PROTEIN POP1"/>
    <property type="match status" value="1"/>
</dbReference>
<dbReference type="PROSITE" id="PS50082">
    <property type="entry name" value="WD_REPEATS_2"/>
    <property type="match status" value="13"/>
</dbReference>
<feature type="repeat" description="WD" evidence="3">
    <location>
        <begin position="1549"/>
        <end position="1580"/>
    </location>
</feature>
<keyword evidence="7" id="KW-1185">Reference proteome</keyword>
<feature type="repeat" description="WD" evidence="3">
    <location>
        <begin position="1508"/>
        <end position="1541"/>
    </location>
</feature>
<dbReference type="KEGG" id="gvi:gll0725"/>
<dbReference type="InterPro" id="IPR001680">
    <property type="entry name" value="WD40_rpt"/>
</dbReference>
<dbReference type="PATRIC" id="fig|251221.4.peg.738"/>
<dbReference type="eggNOG" id="COG0419">
    <property type="taxonomic scope" value="Bacteria"/>
</dbReference>
<feature type="repeat" description="WD" evidence="3">
    <location>
        <begin position="1057"/>
        <end position="1091"/>
    </location>
</feature>
<name>Q7NMP0_GLOVI</name>
<feature type="domain" description="Novel STAND NTPase 1" evidence="5">
    <location>
        <begin position="516"/>
        <end position="911"/>
    </location>
</feature>
<dbReference type="Pfam" id="PF00656">
    <property type="entry name" value="Peptidase_C14"/>
    <property type="match status" value="1"/>
</dbReference>
<feature type="repeat" description="WD" evidence="3">
    <location>
        <begin position="1303"/>
        <end position="1336"/>
    </location>
</feature>
<dbReference type="InterPro" id="IPR049052">
    <property type="entry name" value="nSTAND1"/>
</dbReference>
<dbReference type="InterPro" id="IPR020472">
    <property type="entry name" value="WD40_PAC1"/>
</dbReference>
<dbReference type="Gene3D" id="2.130.10.10">
    <property type="entry name" value="YVTN repeat-like/Quinoprotein amine dehydrogenase"/>
    <property type="match status" value="3"/>
</dbReference>
<keyword evidence="2" id="KW-0677">Repeat</keyword>
<accession>Q7NMP0</accession>
<dbReference type="GO" id="GO:0006508">
    <property type="term" value="P:proteolysis"/>
    <property type="evidence" value="ECO:0007669"/>
    <property type="project" value="InterPro"/>
</dbReference>
<proteinExistence type="predicted"/>
<keyword evidence="1 3" id="KW-0853">WD repeat</keyword>
<dbReference type="SUPFAM" id="SSF50978">
    <property type="entry name" value="WD40 repeat-like"/>
    <property type="match status" value="2"/>
</dbReference>
<evidence type="ECO:0000256" key="2">
    <source>
        <dbReference type="ARBA" id="ARBA00022737"/>
    </source>
</evidence>
<protein>
    <submittedName>
        <fullName evidence="6">WD-40 repeat protein</fullName>
    </submittedName>
</protein>
<dbReference type="InterPro" id="IPR027417">
    <property type="entry name" value="P-loop_NTPase"/>
</dbReference>
<evidence type="ECO:0000259" key="5">
    <source>
        <dbReference type="Pfam" id="PF20703"/>
    </source>
</evidence>
<evidence type="ECO:0000256" key="1">
    <source>
        <dbReference type="ARBA" id="ARBA00022574"/>
    </source>
</evidence>
<feature type="repeat" description="WD" evidence="3">
    <location>
        <begin position="1139"/>
        <end position="1171"/>
    </location>
</feature>
<reference evidence="6 7" key="1">
    <citation type="journal article" date="2003" name="DNA Res.">
        <title>Complete genome structure of Gloeobacter violaceus PCC 7421, a cyanobacterium that lacks thylakoids.</title>
        <authorList>
            <person name="Nakamura Y."/>
            <person name="Kaneko T."/>
            <person name="Sato S."/>
            <person name="Mimuro M."/>
            <person name="Miyashita H."/>
            <person name="Tsuchiya T."/>
            <person name="Sasamoto S."/>
            <person name="Watanabe A."/>
            <person name="Kawashima K."/>
            <person name="Kishida Y."/>
            <person name="Kiyokawa C."/>
            <person name="Kohara M."/>
            <person name="Matsumoto M."/>
            <person name="Matsuno A."/>
            <person name="Nakazaki N."/>
            <person name="Shimpo S."/>
            <person name="Takeuchi C."/>
            <person name="Yamada M."/>
            <person name="Tabata S."/>
        </authorList>
    </citation>
    <scope>NUCLEOTIDE SEQUENCE [LARGE SCALE GENOMIC DNA]</scope>
    <source>
        <strain evidence="7">ATCC 29082 / PCC 7421</strain>
    </source>
</reference>
<evidence type="ECO:0000313" key="7">
    <source>
        <dbReference type="Proteomes" id="UP000000557"/>
    </source>
</evidence>
<dbReference type="InParanoid" id="Q7NMP0"/>
<dbReference type="PhylomeDB" id="Q7NMP0"/>
<dbReference type="Pfam" id="PF00400">
    <property type="entry name" value="WD40"/>
    <property type="match status" value="14"/>
</dbReference>
<feature type="repeat" description="WD" evidence="3">
    <location>
        <begin position="1221"/>
        <end position="1254"/>
    </location>
</feature>
<dbReference type="HOGENOM" id="CLU_002352_0_0_3"/>
<dbReference type="Pfam" id="PF20703">
    <property type="entry name" value="nSTAND1"/>
    <property type="match status" value="1"/>
</dbReference>
<dbReference type="PROSITE" id="PS50294">
    <property type="entry name" value="WD_REPEATS_REGION"/>
    <property type="match status" value="13"/>
</dbReference>
<dbReference type="RefSeq" id="WP_011140727.1">
    <property type="nucleotide sequence ID" value="NC_005125.1"/>
</dbReference>
<dbReference type="CDD" id="cd00200">
    <property type="entry name" value="WD40"/>
    <property type="match status" value="2"/>
</dbReference>
<dbReference type="InterPro" id="IPR050349">
    <property type="entry name" value="WD_LIS1/nudF_dynein_reg"/>
</dbReference>
<dbReference type="Proteomes" id="UP000000557">
    <property type="component" value="Chromosome"/>
</dbReference>
<reference evidence="6 7" key="2">
    <citation type="journal article" date="2003" name="DNA Res.">
        <title>Complete genome structure of Gloeobacter violaceus PCC 7421, a cyanobacterium that lacks thylakoids (supplement).</title>
        <authorList>
            <person name="Nakamura Y."/>
            <person name="Kaneko T."/>
            <person name="Sato S."/>
            <person name="Mimuro M."/>
            <person name="Miyashita H."/>
            <person name="Tsuchiya T."/>
            <person name="Sasamoto S."/>
            <person name="Watanabe A."/>
            <person name="Kawashima K."/>
            <person name="Kishida Y."/>
            <person name="Kiyokawa C."/>
            <person name="Kohara M."/>
            <person name="Matsumoto M."/>
            <person name="Matsuno A."/>
            <person name="Nakazaki N."/>
            <person name="Shimpo S."/>
            <person name="Takeuchi C."/>
            <person name="Yamada M."/>
            <person name="Tabata S."/>
        </authorList>
    </citation>
    <scope>NUCLEOTIDE SEQUENCE [LARGE SCALE GENOMIC DNA]</scope>
    <source>
        <strain evidence="7">ATCC 29082 / PCC 7421</strain>
    </source>
</reference>
<organism evidence="6 7">
    <name type="scientific">Gloeobacter violaceus (strain ATCC 29082 / PCC 7421)</name>
    <dbReference type="NCBI Taxonomy" id="251221"/>
    <lineage>
        <taxon>Bacteria</taxon>
        <taxon>Bacillati</taxon>
        <taxon>Cyanobacteriota</taxon>
        <taxon>Cyanophyceae</taxon>
        <taxon>Gloeobacterales</taxon>
        <taxon>Gloeobacteraceae</taxon>
        <taxon>Gloeobacter</taxon>
    </lineage>
</organism>
<feature type="repeat" description="WD" evidence="3">
    <location>
        <begin position="1262"/>
        <end position="1294"/>
    </location>
</feature>
<dbReference type="eggNOG" id="COG2319">
    <property type="taxonomic scope" value="Bacteria"/>
</dbReference>
<dbReference type="InterPro" id="IPR015943">
    <property type="entry name" value="WD40/YVTN_repeat-like_dom_sf"/>
</dbReference>
<dbReference type="MEROPS" id="C14.A07"/>
<evidence type="ECO:0000259" key="4">
    <source>
        <dbReference type="Pfam" id="PF00656"/>
    </source>
</evidence>
<feature type="repeat" description="WD" evidence="3">
    <location>
        <begin position="1391"/>
        <end position="1415"/>
    </location>
</feature>
<dbReference type="STRING" id="251221.gene:10758201"/>
<dbReference type="PROSITE" id="PS00678">
    <property type="entry name" value="WD_REPEATS_1"/>
    <property type="match status" value="1"/>
</dbReference>
<dbReference type="EnsemblBacteria" id="BAC88666">
    <property type="protein sequence ID" value="BAC88666"/>
    <property type="gene ID" value="BAC88666"/>
</dbReference>
<feature type="repeat" description="WD" evidence="3">
    <location>
        <begin position="1590"/>
        <end position="1622"/>
    </location>
</feature>
<feature type="repeat" description="WD" evidence="3">
    <location>
        <begin position="1344"/>
        <end position="1376"/>
    </location>
</feature>
<evidence type="ECO:0000256" key="3">
    <source>
        <dbReference type="PROSITE-ProRule" id="PRU00221"/>
    </source>
</evidence>
<dbReference type="InterPro" id="IPR036322">
    <property type="entry name" value="WD40_repeat_dom_sf"/>
</dbReference>
<dbReference type="InterPro" id="IPR011600">
    <property type="entry name" value="Pept_C14_caspase"/>
</dbReference>
<evidence type="ECO:0000313" key="6">
    <source>
        <dbReference type="EMBL" id="BAC88666.1"/>
    </source>
</evidence>
<gene>
    <name evidence="6" type="ordered locus">gll0725</name>
</gene>
<dbReference type="PRINTS" id="PR00320">
    <property type="entry name" value="GPROTEINBRPT"/>
</dbReference>
<dbReference type="InterPro" id="IPR019775">
    <property type="entry name" value="WD40_repeat_CS"/>
</dbReference>
<feature type="domain" description="Peptidase C14 caspase" evidence="4">
    <location>
        <begin position="19"/>
        <end position="221"/>
    </location>
</feature>
<dbReference type="Gene3D" id="3.40.50.1460">
    <property type="match status" value="1"/>
</dbReference>
<dbReference type="GO" id="GO:0004197">
    <property type="term" value="F:cysteine-type endopeptidase activity"/>
    <property type="evidence" value="ECO:0007669"/>
    <property type="project" value="InterPro"/>
</dbReference>
<dbReference type="EMBL" id="BA000045">
    <property type="protein sequence ID" value="BAC88666.1"/>
    <property type="molecule type" value="Genomic_DNA"/>
</dbReference>
<dbReference type="SUPFAM" id="SSF52540">
    <property type="entry name" value="P-loop containing nucleoside triphosphate hydrolases"/>
    <property type="match status" value="1"/>
</dbReference>
<dbReference type="eggNOG" id="COG4249">
    <property type="taxonomic scope" value="Bacteria"/>
</dbReference>
<feature type="repeat" description="WD" evidence="3">
    <location>
        <begin position="1425"/>
        <end position="1456"/>
    </location>
</feature>
<feature type="repeat" description="WD" evidence="3">
    <location>
        <begin position="1098"/>
        <end position="1129"/>
    </location>
</feature>
<dbReference type="SMART" id="SM00320">
    <property type="entry name" value="WD40"/>
    <property type="match status" value="14"/>
</dbReference>
<sequence length="1671" mass="183755">MSPLALRVSPNGEASRFWMLLVGVDGYLDPGLADLRYCVADCEALAGALQAVCCETISPMLFVHHDGTDAGASLERVRASLRQIVDAAGAEDTVLFYFSGHGLLHRGQAVLCLANTRLADLEGTGLRFAELMAGFERCRAERQLVWLDACHSGGIDLGVTEAQSADPTGPLVEALRQRAARSRCFYALLSCDRQQVSWAFPELGHGVFTHFLLKGLEGAAADAQGRIEADALYRYVYHRTLRYVDRLNQQQRLISQQRRGGAPLPEYRLQTPQKIVNVVGELLIGSIPGPAPGGPVGRALVVDGSVGSEAVLAFGRLLLGASGYRDQTQYWSPAHQGLSLREALSRALAYDASVPPLQTVLIYLHGRIEASADGESWLVLREGVRLSRSALRLELRRAAASRQIVVLDCPGACDLDDWVGELRLEGDQSQCLIAAAAPLSDPDRFTRVLVHTLESSGDARSGLAVTEWIKLIDRELAPGGIRLHLWLAGSQGVIEVLPGTAGQSPTAATVDLGVSPYKGLRPFQEADSAFFCGRDALVGKLVAAVRSQPFVAVIGASGSGKSSLVQAGLVAQLRQGKQVLGSEGWWIKTLLPGSYPFAALARLLFEGRTAEEDEMALGVEDFVRRLRERPEPIVLLVVDQFEELFTLAAAEERDRFVELLEGALRYAPDRFKLVITLRADSITPCLEYPILAAALQRSSVLVPPRLSREDYRAVILEPASKVGLQVEAELVEILLDELNHSAGELPLLEFVLEQLWKQRSGPLLTRRAYEGDIGGLRGALERKADEVYESLKELDARECARWLMLNLVQLGEGTEDSRRHLPRNRLISRRYSSKLVERVLNAFLKAKLLVVDAAEEEESGSSTATVEVAHEVLIRSWGRLREWLADNRSRLRTQRQIEQAADHWQSKNRETDYLLRGSDLTEAEQLFLRDEDMLSPKETAFIEISLQLRAQQLQLERKRTHQLRRLAGVLALLAVVAMGFGITAYWQSLKSQEREIDALINSAQLRFANHQHLEALVELMRAQSLVQQTWTSSLQLREKTRIALQQSVYSNRQINRLEGHSDFISQVSFSSSRKLMASASWDRTIRLWQLDGMPIKILKGHANNITSICFSPDGEFMASADDRGSIYLWTSKGELRTVIRGHNATIWSLRFSPDSKLLASASQDKTVRLWNRNGKILRTLMGHQDEVMSVDFSPDGQTLASASWDGTVRMWGIQGNLISILKEHKDGIWSVAFSPDGQRLASAGQDKTLRLWNVHGQLLHTLSDNTTPFLSVRFSPDGSILASGSVDKTVRLWSREGVLLSSLHGHTGRVNSLDFSADGRILASASDDKTLLLWRLYGPPLTAFRGHGQWVSCVGFSPDSQAFATAGGDGTLDLWDRQGRLENRVIPPATIFALAYSPDGTIIASGGNDRAVRLWTRHGSYLSQFDKQGAAVTSLSFSPNGNLIAAGGPDGLVWLWGHKGKLFKKISTGHAELAVVRFGPRGLFLATAGGVDRTIRIWSQTGTLLRTLRGHPDLITDLTFSPDNQVLVSASRDGTLRYWTIAGQLLKTINAHSNRVTSIDFSADGKTVASAGADGTVRLWGPVGESVAVLYGHKDSVGAVRFSPDSKILLSGAADGSVFLWQAWRTEANWLLNESCKQLQSYLRSNITAQSFIQDLCSVSIHRINSDAQTP</sequence>